<evidence type="ECO:0000313" key="2">
    <source>
        <dbReference type="EMBL" id="MTE28091.1"/>
    </source>
</evidence>
<organism evidence="2 3">
    <name type="scientific">Winogradskyella ouciana</name>
    <dbReference type="NCBI Taxonomy" id="2608631"/>
    <lineage>
        <taxon>Bacteria</taxon>
        <taxon>Pseudomonadati</taxon>
        <taxon>Bacteroidota</taxon>
        <taxon>Flavobacteriia</taxon>
        <taxon>Flavobacteriales</taxon>
        <taxon>Flavobacteriaceae</taxon>
        <taxon>Winogradskyella</taxon>
    </lineage>
</organism>
<evidence type="ECO:0000313" key="3">
    <source>
        <dbReference type="Proteomes" id="UP000447545"/>
    </source>
</evidence>
<protein>
    <recommendedName>
        <fullName evidence="1">Intradiol ring-cleavage dioxygenases domain-containing protein</fullName>
    </recommendedName>
</protein>
<gene>
    <name evidence="2" type="ORF">F1003_14210</name>
</gene>
<reference evidence="2 3" key="1">
    <citation type="submission" date="2019-11" db="EMBL/GenBank/DDBJ databases">
        <title>Winogradskyella ouciana sp. nov., isolated from the hadal seawater of the Mariana Trench.</title>
        <authorList>
            <person name="Liu R."/>
        </authorList>
    </citation>
    <scope>NUCLEOTIDE SEQUENCE [LARGE SCALE GENOMIC DNA]</scope>
    <source>
        <strain evidence="2 3">ZXX205</strain>
    </source>
</reference>
<proteinExistence type="predicted"/>
<dbReference type="EMBL" id="WJYA01000009">
    <property type="protein sequence ID" value="MTE28091.1"/>
    <property type="molecule type" value="Genomic_DNA"/>
</dbReference>
<dbReference type="InterPro" id="IPR000627">
    <property type="entry name" value="Intradiol_dOase_C"/>
</dbReference>
<dbReference type="SUPFAM" id="SSF49482">
    <property type="entry name" value="Aromatic compound dioxygenase"/>
    <property type="match status" value="1"/>
</dbReference>
<dbReference type="Pfam" id="PF00775">
    <property type="entry name" value="Dioxygenase_C"/>
    <property type="match status" value="1"/>
</dbReference>
<dbReference type="GO" id="GO:0016702">
    <property type="term" value="F:oxidoreductase activity, acting on single donors with incorporation of molecular oxygen, incorporation of two atoms of oxygen"/>
    <property type="evidence" value="ECO:0007669"/>
    <property type="project" value="InterPro"/>
</dbReference>
<accession>A0A7K1GG82</accession>
<dbReference type="AlphaFoldDB" id="A0A7K1GG82"/>
<dbReference type="Gene3D" id="2.60.130.10">
    <property type="entry name" value="Aromatic compound dioxygenase"/>
    <property type="match status" value="1"/>
</dbReference>
<keyword evidence="3" id="KW-1185">Reference proteome</keyword>
<feature type="domain" description="Intradiol ring-cleavage dioxygenases" evidence="1">
    <location>
        <begin position="48"/>
        <end position="130"/>
    </location>
</feature>
<dbReference type="GO" id="GO:0008199">
    <property type="term" value="F:ferric iron binding"/>
    <property type="evidence" value="ECO:0007669"/>
    <property type="project" value="InterPro"/>
</dbReference>
<evidence type="ECO:0000259" key="1">
    <source>
        <dbReference type="Pfam" id="PF00775"/>
    </source>
</evidence>
<dbReference type="RefSeq" id="WP_155090100.1">
    <property type="nucleotide sequence ID" value="NZ_WJYA01000009.1"/>
</dbReference>
<dbReference type="Proteomes" id="UP000447545">
    <property type="component" value="Unassembled WGS sequence"/>
</dbReference>
<comment type="caution">
    <text evidence="2">The sequence shown here is derived from an EMBL/GenBank/DDBJ whole genome shotgun (WGS) entry which is preliminary data.</text>
</comment>
<dbReference type="InterPro" id="IPR015889">
    <property type="entry name" value="Intradiol_dOase_core"/>
</dbReference>
<name>A0A7K1GG82_9FLAO</name>
<sequence length="200" mass="22545">MKTLKHIPILVFCLLLLQCGPDPTISETSDSENATLSQFQQLDGRHQLYITDNDEPGEKLLVCATLVNKANKDYLPNQKVRFYHTNNEGDYEPVDSGDESSARLSGDVYTNMEGRIYIETILPRDYGSSENNRHIHTTVFGAKPEAYDINFNQYTGTMGRNFINGSDQHFLADLKRAKDSTLVCFITIEVKNPNTDDATD</sequence>